<dbReference type="Pfam" id="PF24353">
    <property type="entry name" value="DUF7513"/>
    <property type="match status" value="1"/>
</dbReference>
<accession>A0A6B9F7H3</accession>
<evidence type="ECO:0000259" key="1">
    <source>
        <dbReference type="Pfam" id="PF24353"/>
    </source>
</evidence>
<dbReference type="GeneID" id="99244375"/>
<name>A0A6B9F7H3_9EURY</name>
<dbReference type="OrthoDB" id="198699at2157"/>
<dbReference type="InterPro" id="IPR055935">
    <property type="entry name" value="DUF7513"/>
</dbReference>
<dbReference type="AlphaFoldDB" id="A0A6B9F7H3"/>
<keyword evidence="3" id="KW-1185">Reference proteome</keyword>
<sequence>MNVGKFFEGWTFRTNRPAYAAGDELTAYVTGYANGTARVRIGDTIIALPDAERGLGDRLVRLRITEFDDAESRGTGELLDVVEGDA</sequence>
<protein>
    <recommendedName>
        <fullName evidence="1">DUF7513 domain-containing protein</fullName>
    </recommendedName>
</protein>
<dbReference type="RefSeq" id="WP_157690967.1">
    <property type="nucleotide sequence ID" value="NZ_CP034345.1"/>
</dbReference>
<dbReference type="Proteomes" id="UP000428325">
    <property type="component" value="Chromosome"/>
</dbReference>
<dbReference type="KEGG" id="hra:EI982_17830"/>
<evidence type="ECO:0000313" key="3">
    <source>
        <dbReference type="Proteomes" id="UP000428325"/>
    </source>
</evidence>
<proteinExistence type="predicted"/>
<gene>
    <name evidence="2" type="ORF">EI982_17830</name>
</gene>
<feature type="domain" description="DUF7513" evidence="1">
    <location>
        <begin position="1"/>
        <end position="80"/>
    </location>
</feature>
<evidence type="ECO:0000313" key="2">
    <source>
        <dbReference type="EMBL" id="QGX96505.1"/>
    </source>
</evidence>
<dbReference type="EMBL" id="CP034345">
    <property type="protein sequence ID" value="QGX96505.1"/>
    <property type="molecule type" value="Genomic_DNA"/>
</dbReference>
<reference evidence="2 3" key="1">
    <citation type="submission" date="2018-12" db="EMBL/GenBank/DDBJ databases">
        <title>Complete genome sequence of Haloplanus rallus MBLA0036.</title>
        <authorList>
            <person name="Nam Y.-d."/>
            <person name="Kang J."/>
            <person name="Chung W.-H."/>
            <person name="Park Y.S."/>
        </authorList>
    </citation>
    <scope>NUCLEOTIDE SEQUENCE [LARGE SCALE GENOMIC DNA]</scope>
    <source>
        <strain evidence="2 3">MBLA0036</strain>
    </source>
</reference>
<organism evidence="2 3">
    <name type="scientific">Haloplanus rallus</name>
    <dbReference type="NCBI Taxonomy" id="1816183"/>
    <lineage>
        <taxon>Archaea</taxon>
        <taxon>Methanobacteriati</taxon>
        <taxon>Methanobacteriota</taxon>
        <taxon>Stenosarchaea group</taxon>
        <taxon>Halobacteria</taxon>
        <taxon>Halobacteriales</taxon>
        <taxon>Haloferacaceae</taxon>
        <taxon>Haloplanus</taxon>
    </lineage>
</organism>